<evidence type="ECO:0000256" key="6">
    <source>
        <dbReference type="ARBA" id="ARBA00022692"/>
    </source>
</evidence>
<dbReference type="InterPro" id="IPR003352">
    <property type="entry name" value="PTS_EIIC"/>
</dbReference>
<feature type="transmembrane region" description="Helical" evidence="9">
    <location>
        <begin position="56"/>
        <end position="78"/>
    </location>
</feature>
<dbReference type="GO" id="GO:0008982">
    <property type="term" value="F:protein-N(PI)-phosphohistidine-sugar phosphotransferase activity"/>
    <property type="evidence" value="ECO:0007669"/>
    <property type="project" value="InterPro"/>
</dbReference>
<keyword evidence="4" id="KW-0762">Sugar transport</keyword>
<feature type="transmembrane region" description="Helical" evidence="9">
    <location>
        <begin position="171"/>
        <end position="189"/>
    </location>
</feature>
<dbReference type="InterPro" id="IPR050864">
    <property type="entry name" value="Bacterial_PTS_Sugar_Transport"/>
</dbReference>
<feature type="domain" description="PTS EIIC type-2" evidence="10">
    <location>
        <begin position="10"/>
        <end position="341"/>
    </location>
</feature>
<feature type="transmembrane region" description="Helical" evidence="9">
    <location>
        <begin position="272"/>
        <end position="290"/>
    </location>
</feature>
<dbReference type="AlphaFoldDB" id="A0A429ZYW6"/>
<evidence type="ECO:0000256" key="7">
    <source>
        <dbReference type="ARBA" id="ARBA00022989"/>
    </source>
</evidence>
<organism evidence="11 12">
    <name type="scientific">Vagococcus vulneris</name>
    <dbReference type="NCBI Taxonomy" id="1977869"/>
    <lineage>
        <taxon>Bacteria</taxon>
        <taxon>Bacillati</taxon>
        <taxon>Bacillota</taxon>
        <taxon>Bacilli</taxon>
        <taxon>Lactobacillales</taxon>
        <taxon>Enterococcaceae</taxon>
        <taxon>Vagococcus</taxon>
    </lineage>
</organism>
<dbReference type="GO" id="GO:0090563">
    <property type="term" value="F:protein-phosphocysteine-sugar phosphotransferase activity"/>
    <property type="evidence" value="ECO:0007669"/>
    <property type="project" value="TreeGrafter"/>
</dbReference>
<dbReference type="Pfam" id="PF02378">
    <property type="entry name" value="PTS_EIIC"/>
    <property type="match status" value="1"/>
</dbReference>
<evidence type="ECO:0000256" key="1">
    <source>
        <dbReference type="ARBA" id="ARBA00004429"/>
    </source>
</evidence>
<feature type="transmembrane region" description="Helical" evidence="9">
    <location>
        <begin position="196"/>
        <end position="229"/>
    </location>
</feature>
<evidence type="ECO:0000256" key="9">
    <source>
        <dbReference type="SAM" id="Phobius"/>
    </source>
</evidence>
<dbReference type="PANTHER" id="PTHR30505">
    <property type="entry name" value="FRUCTOSE-LIKE PERMEASE"/>
    <property type="match status" value="1"/>
</dbReference>
<feature type="transmembrane region" description="Helical" evidence="9">
    <location>
        <begin position="20"/>
        <end position="44"/>
    </location>
</feature>
<evidence type="ECO:0000313" key="11">
    <source>
        <dbReference type="EMBL" id="RST99170.1"/>
    </source>
</evidence>
<dbReference type="OrthoDB" id="9782569at2"/>
<dbReference type="PROSITE" id="PS51104">
    <property type="entry name" value="PTS_EIIC_TYPE_2"/>
    <property type="match status" value="1"/>
</dbReference>
<name>A0A429ZYW6_9ENTE</name>
<keyword evidence="12" id="KW-1185">Reference proteome</keyword>
<keyword evidence="2" id="KW-0813">Transport</keyword>
<evidence type="ECO:0000256" key="3">
    <source>
        <dbReference type="ARBA" id="ARBA00022475"/>
    </source>
</evidence>
<evidence type="ECO:0000256" key="2">
    <source>
        <dbReference type="ARBA" id="ARBA00022448"/>
    </source>
</evidence>
<keyword evidence="3" id="KW-1003">Cell membrane</keyword>
<dbReference type="Proteomes" id="UP000287857">
    <property type="component" value="Unassembled WGS sequence"/>
</dbReference>
<dbReference type="InterPro" id="IPR006327">
    <property type="entry name" value="PTS_IIC_fruc"/>
</dbReference>
<dbReference type="NCBIfam" id="TIGR01427">
    <property type="entry name" value="PTS_IIC_fructo"/>
    <property type="match status" value="1"/>
</dbReference>
<dbReference type="RefSeq" id="WP_125983799.1">
    <property type="nucleotide sequence ID" value="NZ_NGJS01000006.1"/>
</dbReference>
<keyword evidence="8 9" id="KW-0472">Membrane</keyword>
<dbReference type="EMBL" id="NGJS01000006">
    <property type="protein sequence ID" value="RST99170.1"/>
    <property type="molecule type" value="Genomic_DNA"/>
</dbReference>
<reference evidence="11 12" key="1">
    <citation type="submission" date="2017-05" db="EMBL/GenBank/DDBJ databases">
        <title>Vagococcus spp. assemblies.</title>
        <authorList>
            <person name="Gulvik C.A."/>
        </authorList>
    </citation>
    <scope>NUCLEOTIDE SEQUENCE [LARGE SCALE GENOMIC DNA]</scope>
    <source>
        <strain evidence="11 12">SS1995</strain>
    </source>
</reference>
<keyword evidence="7 9" id="KW-1133">Transmembrane helix</keyword>
<keyword evidence="6 9" id="KW-0812">Transmembrane</keyword>
<keyword evidence="5" id="KW-0598">Phosphotransferase system</keyword>
<protein>
    <submittedName>
        <fullName evidence="11">PTS lactose transporter subunit IIBC</fullName>
    </submittedName>
</protein>
<accession>A0A429ZYW6</accession>
<gene>
    <name evidence="11" type="ORF">CBF37_05755</name>
</gene>
<dbReference type="GO" id="GO:0005886">
    <property type="term" value="C:plasma membrane"/>
    <property type="evidence" value="ECO:0007669"/>
    <property type="project" value="UniProtKB-SubCell"/>
</dbReference>
<evidence type="ECO:0000256" key="4">
    <source>
        <dbReference type="ARBA" id="ARBA00022597"/>
    </source>
</evidence>
<comment type="subcellular location">
    <subcellularLocation>
        <location evidence="1">Cell inner membrane</location>
        <topology evidence="1">Multi-pass membrane protein</topology>
    </subcellularLocation>
</comment>
<evidence type="ECO:0000256" key="8">
    <source>
        <dbReference type="ARBA" id="ARBA00023136"/>
    </source>
</evidence>
<feature type="transmembrane region" description="Helical" evidence="9">
    <location>
        <begin position="129"/>
        <end position="151"/>
    </location>
</feature>
<proteinExistence type="predicted"/>
<sequence>MSIKKTGKEILNHFQSGVSYMIPLVTAAGLLTSIAVILGGSGVWDQTDTFWGVVRLIGQTGLQFIVPMISGYIAYSIADRPGLAPAFICGMIANQMGTGFIGGMFTGLAVGYLVNALKKVPIPAQIMSLKSLILIPFIATAIVGLVLWYIVGTPITAATETLTNWLNGMSGTNSALLAAILGAMMAFDMGGPVNKIAYAFGVASFSAGSYAISTAMLMAIAIPPFGMFLATLLNKKLYSEAERDNGKTAIIMGAVGITEGTIPFAVADPLRVIPSIVVGTATACAVNGFFGITQQTMLATFMAIPFTSNPILYCVSILVGGLVTAIMVNALKSFKVKRAIKMDAGNGE</sequence>
<comment type="caution">
    <text evidence="11">The sequence shown here is derived from an EMBL/GenBank/DDBJ whole genome shotgun (WGS) entry which is preliminary data.</text>
</comment>
<evidence type="ECO:0000313" key="12">
    <source>
        <dbReference type="Proteomes" id="UP000287857"/>
    </source>
</evidence>
<feature type="transmembrane region" description="Helical" evidence="9">
    <location>
        <begin position="98"/>
        <end position="117"/>
    </location>
</feature>
<evidence type="ECO:0000259" key="10">
    <source>
        <dbReference type="PROSITE" id="PS51104"/>
    </source>
</evidence>
<evidence type="ECO:0000256" key="5">
    <source>
        <dbReference type="ARBA" id="ARBA00022683"/>
    </source>
</evidence>
<dbReference type="InterPro" id="IPR013014">
    <property type="entry name" value="PTS_EIIC_2"/>
</dbReference>
<dbReference type="GO" id="GO:0009401">
    <property type="term" value="P:phosphoenolpyruvate-dependent sugar phosphotransferase system"/>
    <property type="evidence" value="ECO:0007669"/>
    <property type="project" value="UniProtKB-KW"/>
</dbReference>
<dbReference type="GO" id="GO:0005351">
    <property type="term" value="F:carbohydrate:proton symporter activity"/>
    <property type="evidence" value="ECO:0007669"/>
    <property type="project" value="InterPro"/>
</dbReference>
<feature type="transmembrane region" description="Helical" evidence="9">
    <location>
        <begin position="310"/>
        <end position="331"/>
    </location>
</feature>
<dbReference type="PANTHER" id="PTHR30505:SF0">
    <property type="entry name" value="FRUCTOSE-LIKE PTS SYSTEM EIIBC COMPONENT-RELATED"/>
    <property type="match status" value="1"/>
</dbReference>